<dbReference type="Proteomes" id="UP000078090">
    <property type="component" value="Unassembled WGS sequence"/>
</dbReference>
<accession>A0A177MLJ3</accession>
<dbReference type="AlphaFoldDB" id="A0A177MLJ3"/>
<organism evidence="1 2">
    <name type="scientific">Methylomonas methanica</name>
    <dbReference type="NCBI Taxonomy" id="421"/>
    <lineage>
        <taxon>Bacteria</taxon>
        <taxon>Pseudomonadati</taxon>
        <taxon>Pseudomonadota</taxon>
        <taxon>Gammaproteobacteria</taxon>
        <taxon>Methylococcales</taxon>
        <taxon>Methylococcaceae</taxon>
        <taxon>Methylomonas</taxon>
    </lineage>
</organism>
<gene>
    <name evidence="1" type="ORF">A1332_11635</name>
</gene>
<protein>
    <submittedName>
        <fullName evidence="1">Uncharacterized protein</fullName>
    </submittedName>
</protein>
<proteinExistence type="predicted"/>
<reference evidence="1 2" key="1">
    <citation type="submission" date="2016-03" db="EMBL/GenBank/DDBJ databases">
        <authorList>
            <person name="Ploux O."/>
        </authorList>
    </citation>
    <scope>NUCLEOTIDE SEQUENCE [LARGE SCALE GENOMIC DNA]</scope>
    <source>
        <strain evidence="1 2">R-45363</strain>
    </source>
</reference>
<sequence>MVSFVIVCLGSQRFLMQSTVFTITTDIQQRYGGNKAPFTLLLIQMIRLHQGLLKGLQDIVQKRSKLRPLIKISNRYLNSNTLASHRIN</sequence>
<evidence type="ECO:0000313" key="2">
    <source>
        <dbReference type="Proteomes" id="UP000078090"/>
    </source>
</evidence>
<evidence type="ECO:0000313" key="1">
    <source>
        <dbReference type="EMBL" id="OAI06265.1"/>
    </source>
</evidence>
<dbReference type="EMBL" id="LUUG01000059">
    <property type="protein sequence ID" value="OAI06265.1"/>
    <property type="molecule type" value="Genomic_DNA"/>
</dbReference>
<name>A0A177MLJ3_METMH</name>
<comment type="caution">
    <text evidence="1">The sequence shown here is derived from an EMBL/GenBank/DDBJ whole genome shotgun (WGS) entry which is preliminary data.</text>
</comment>